<evidence type="ECO:0000313" key="3">
    <source>
        <dbReference type="EMBL" id="GIG19671.1"/>
    </source>
</evidence>
<gene>
    <name evidence="3" type="ORF">Cch01nite_03950</name>
</gene>
<dbReference type="RefSeq" id="WP_203747832.1">
    <property type="nucleotide sequence ID" value="NZ_BONK01000001.1"/>
</dbReference>
<evidence type="ECO:0000313" key="4">
    <source>
        <dbReference type="Proteomes" id="UP000632740"/>
    </source>
</evidence>
<accession>A0A919TZR4</accession>
<dbReference type="EMBL" id="BONK01000001">
    <property type="protein sequence ID" value="GIG19671.1"/>
    <property type="molecule type" value="Genomic_DNA"/>
</dbReference>
<feature type="compositionally biased region" description="Low complexity" evidence="1">
    <location>
        <begin position="42"/>
        <end position="80"/>
    </location>
</feature>
<organism evidence="3 4">
    <name type="scientific">Cellulomonas chitinilytica</name>
    <dbReference type="NCBI Taxonomy" id="398759"/>
    <lineage>
        <taxon>Bacteria</taxon>
        <taxon>Bacillati</taxon>
        <taxon>Actinomycetota</taxon>
        <taxon>Actinomycetes</taxon>
        <taxon>Micrococcales</taxon>
        <taxon>Cellulomonadaceae</taxon>
        <taxon>Cellulomonas</taxon>
    </lineage>
</organism>
<proteinExistence type="predicted"/>
<keyword evidence="2" id="KW-0472">Membrane</keyword>
<dbReference type="Proteomes" id="UP000632740">
    <property type="component" value="Unassembled WGS sequence"/>
</dbReference>
<keyword evidence="2" id="KW-1133">Transmembrane helix</keyword>
<sequence>MSDETVPTPGRPAWVLWTGAGVLVVAVVLAVVLLVRGSGDDAAGAASPSASSSAASASPTASTAPSASAEPEPSATAEPGDGQAQPGVPGATPGPDGRPTAAPVALDAPAQPADGVTTQLVSIEPVTGEATLPGEVGGPSLRFTVSVVNRSGPALDLSAAVVNAYTGDALAPATPLLKPGGRPFPGQVAAGGSVTGVFVFNVPEAERGHVRLEVDLGPDLTVVLFEGSVPQ</sequence>
<keyword evidence="4" id="KW-1185">Reference proteome</keyword>
<evidence type="ECO:0000256" key="2">
    <source>
        <dbReference type="SAM" id="Phobius"/>
    </source>
</evidence>
<evidence type="ECO:0000256" key="1">
    <source>
        <dbReference type="SAM" id="MobiDB-lite"/>
    </source>
</evidence>
<protein>
    <recommendedName>
        <fullName evidence="5">DUF4352 domain-containing protein</fullName>
    </recommendedName>
</protein>
<reference evidence="3" key="1">
    <citation type="submission" date="2021-01" db="EMBL/GenBank/DDBJ databases">
        <title>Whole genome shotgun sequence of Cellulomonas chitinilytica NBRC 110799.</title>
        <authorList>
            <person name="Komaki H."/>
            <person name="Tamura T."/>
        </authorList>
    </citation>
    <scope>NUCLEOTIDE SEQUENCE</scope>
    <source>
        <strain evidence="3">NBRC 110799</strain>
    </source>
</reference>
<keyword evidence="2" id="KW-0812">Transmembrane</keyword>
<feature type="transmembrane region" description="Helical" evidence="2">
    <location>
        <begin position="14"/>
        <end position="35"/>
    </location>
</feature>
<feature type="region of interest" description="Disordered" evidence="1">
    <location>
        <begin position="40"/>
        <end position="105"/>
    </location>
</feature>
<evidence type="ECO:0008006" key="5">
    <source>
        <dbReference type="Google" id="ProtNLM"/>
    </source>
</evidence>
<name>A0A919TZR4_9CELL</name>
<comment type="caution">
    <text evidence="3">The sequence shown here is derived from an EMBL/GenBank/DDBJ whole genome shotgun (WGS) entry which is preliminary data.</text>
</comment>
<dbReference type="AlphaFoldDB" id="A0A919TZR4"/>